<reference evidence="2" key="1">
    <citation type="submission" date="2020-10" db="EMBL/GenBank/DDBJ databases">
        <authorList>
            <person name="Gilroy R."/>
        </authorList>
    </citation>
    <scope>NUCLEOTIDE SEQUENCE</scope>
    <source>
        <strain evidence="2">CHK184-25365</strain>
    </source>
</reference>
<dbReference type="InterPro" id="IPR036388">
    <property type="entry name" value="WH-like_DNA-bd_sf"/>
</dbReference>
<reference evidence="2" key="2">
    <citation type="journal article" date="2021" name="PeerJ">
        <title>Extensive microbial diversity within the chicken gut microbiome revealed by metagenomics and culture.</title>
        <authorList>
            <person name="Gilroy R."/>
            <person name="Ravi A."/>
            <person name="Getino M."/>
            <person name="Pursley I."/>
            <person name="Horton D.L."/>
            <person name="Alikhan N.F."/>
            <person name="Baker D."/>
            <person name="Gharbi K."/>
            <person name="Hall N."/>
            <person name="Watson M."/>
            <person name="Adriaenssens E.M."/>
            <person name="Foster-Nyarko E."/>
            <person name="Jarju S."/>
            <person name="Secka A."/>
            <person name="Antonio M."/>
            <person name="Oren A."/>
            <person name="Chaudhuri R.R."/>
            <person name="La Ragione R."/>
            <person name="Hildebrand F."/>
            <person name="Pallen M.J."/>
        </authorList>
    </citation>
    <scope>NUCLEOTIDE SEQUENCE</scope>
    <source>
        <strain evidence="2">CHK184-25365</strain>
    </source>
</reference>
<dbReference type="GO" id="GO:0003723">
    <property type="term" value="F:RNA binding"/>
    <property type="evidence" value="ECO:0007669"/>
    <property type="project" value="InterPro"/>
</dbReference>
<evidence type="ECO:0000313" key="2">
    <source>
        <dbReference type="EMBL" id="HIR40265.1"/>
    </source>
</evidence>
<dbReference type="SUPFAM" id="SSF52172">
    <property type="entry name" value="CheY-like"/>
    <property type="match status" value="1"/>
</dbReference>
<dbReference type="PROSITE" id="PS50921">
    <property type="entry name" value="ANTAR"/>
    <property type="match status" value="1"/>
</dbReference>
<dbReference type="InterPro" id="IPR011006">
    <property type="entry name" value="CheY-like_superfamily"/>
</dbReference>
<evidence type="ECO:0000259" key="1">
    <source>
        <dbReference type="PROSITE" id="PS50921"/>
    </source>
</evidence>
<dbReference type="Pfam" id="PF03861">
    <property type="entry name" value="ANTAR"/>
    <property type="match status" value="1"/>
</dbReference>
<name>A0A9D1AHE3_9FIRM</name>
<dbReference type="SMART" id="SM01012">
    <property type="entry name" value="ANTAR"/>
    <property type="match status" value="1"/>
</dbReference>
<protein>
    <submittedName>
        <fullName evidence="2">ANTAR domain-containing protein</fullName>
    </submittedName>
</protein>
<proteinExistence type="predicted"/>
<dbReference type="AlphaFoldDB" id="A0A9D1AHE3"/>
<dbReference type="EMBL" id="DVGY01000009">
    <property type="protein sequence ID" value="HIR40265.1"/>
    <property type="molecule type" value="Genomic_DNA"/>
</dbReference>
<feature type="domain" description="ANTAR" evidence="1">
    <location>
        <begin position="123"/>
        <end position="184"/>
    </location>
</feature>
<gene>
    <name evidence="2" type="ORF">IAB36_00340</name>
</gene>
<dbReference type="Gene3D" id="1.10.10.10">
    <property type="entry name" value="Winged helix-like DNA-binding domain superfamily/Winged helix DNA-binding domain"/>
    <property type="match status" value="1"/>
</dbReference>
<evidence type="ECO:0000313" key="3">
    <source>
        <dbReference type="Proteomes" id="UP000886749"/>
    </source>
</evidence>
<dbReference type="Proteomes" id="UP000886749">
    <property type="component" value="Unassembled WGS sequence"/>
</dbReference>
<comment type="caution">
    <text evidence="2">The sequence shown here is derived from an EMBL/GenBank/DDBJ whole genome shotgun (WGS) entry which is preliminary data.</text>
</comment>
<accession>A0A9D1AHE3</accession>
<organism evidence="2 3">
    <name type="scientific">Candidatus Egerieicola pullicola</name>
    <dbReference type="NCBI Taxonomy" id="2840775"/>
    <lineage>
        <taxon>Bacteria</taxon>
        <taxon>Bacillati</taxon>
        <taxon>Bacillota</taxon>
        <taxon>Clostridia</taxon>
        <taxon>Eubacteriales</taxon>
        <taxon>Oscillospiraceae</taxon>
        <taxon>Oscillospiraceae incertae sedis</taxon>
        <taxon>Candidatus Egerieicola</taxon>
    </lineage>
</organism>
<sequence>MKELLLINSNDKYKEPLLALLHQCGLKQIDFAYSGGEVRRLTQNQNYPMAIINTPLADEFGHELGGYLSRQRGCLVLLLVKNEIAEEMSIKVQRDGMLVLAKPINRGGFIQAVRLMISCSQKIRLLQGENEKLRTTLQQDRVISRAKCLLIEQGGFTEEQAHHFLEQQAMNQRTTRYEVARDVCAQYTD</sequence>
<dbReference type="InterPro" id="IPR005561">
    <property type="entry name" value="ANTAR"/>
</dbReference>